<feature type="active site" description="Charge relay system" evidence="9">
    <location>
        <position position="129"/>
    </location>
</feature>
<organism evidence="10 11">
    <name type="scientific">Clostridium thermobutyricum DSM 4928</name>
    <dbReference type="NCBI Taxonomy" id="1121339"/>
    <lineage>
        <taxon>Bacteria</taxon>
        <taxon>Bacillati</taxon>
        <taxon>Bacillota</taxon>
        <taxon>Clostridia</taxon>
        <taxon>Eubacteriales</taxon>
        <taxon>Clostridiaceae</taxon>
        <taxon>Clostridium</taxon>
    </lineage>
</organism>
<gene>
    <name evidence="10" type="primary">cphB</name>
    <name evidence="10" type="ORF">CLTHE_07710</name>
</gene>
<accession>A0A1V4SYI1</accession>
<dbReference type="InterPro" id="IPR029062">
    <property type="entry name" value="Class_I_gatase-like"/>
</dbReference>
<dbReference type="InterPro" id="IPR011811">
    <property type="entry name" value="Peptidase_S51_cyanophycinase"/>
</dbReference>
<reference evidence="10 11" key="1">
    <citation type="submission" date="2016-02" db="EMBL/GenBank/DDBJ databases">
        <title>Genome sequence of Clostridium thermobutyricum DSM 4928.</title>
        <authorList>
            <person name="Poehlein A."/>
            <person name="Daniel R."/>
        </authorList>
    </citation>
    <scope>NUCLEOTIDE SEQUENCE [LARGE SCALE GENOMIC DNA]</scope>
    <source>
        <strain evidence="10 11">DSM 4928</strain>
    </source>
</reference>
<comment type="similarity">
    <text evidence="3">Belongs to the peptidase S51 family.</text>
</comment>
<evidence type="ECO:0000313" key="10">
    <source>
        <dbReference type="EMBL" id="OPX49024.1"/>
    </source>
</evidence>
<evidence type="ECO:0000256" key="8">
    <source>
        <dbReference type="ARBA" id="ARBA00022825"/>
    </source>
</evidence>
<evidence type="ECO:0000256" key="9">
    <source>
        <dbReference type="PIRSR" id="PIRSR032067-1"/>
    </source>
</evidence>
<evidence type="ECO:0000256" key="7">
    <source>
        <dbReference type="ARBA" id="ARBA00022801"/>
    </source>
</evidence>
<dbReference type="Proteomes" id="UP000191448">
    <property type="component" value="Unassembled WGS sequence"/>
</dbReference>
<keyword evidence="6" id="KW-0645">Protease</keyword>
<evidence type="ECO:0000256" key="4">
    <source>
        <dbReference type="ARBA" id="ARBA00013115"/>
    </source>
</evidence>
<dbReference type="Gene3D" id="3.40.50.880">
    <property type="match status" value="1"/>
</dbReference>
<evidence type="ECO:0000256" key="2">
    <source>
        <dbReference type="ARBA" id="ARBA00002039"/>
    </source>
</evidence>
<evidence type="ECO:0000313" key="11">
    <source>
        <dbReference type="Proteomes" id="UP000191448"/>
    </source>
</evidence>
<dbReference type="GO" id="GO:0004180">
    <property type="term" value="F:carboxypeptidase activity"/>
    <property type="evidence" value="ECO:0007669"/>
    <property type="project" value="UniProtKB-KW"/>
</dbReference>
<dbReference type="PIRSF" id="PIRSF032067">
    <property type="entry name" value="Cyanophycinase"/>
    <property type="match status" value="1"/>
</dbReference>
<evidence type="ECO:0000256" key="6">
    <source>
        <dbReference type="ARBA" id="ARBA00022670"/>
    </source>
</evidence>
<dbReference type="EC" id="3.4.15.6" evidence="4"/>
<evidence type="ECO:0000256" key="5">
    <source>
        <dbReference type="ARBA" id="ARBA00015719"/>
    </source>
</evidence>
<protein>
    <recommendedName>
        <fullName evidence="5">Cyanophycinase</fullName>
        <ecNumber evidence="4">3.4.15.6</ecNumber>
    </recommendedName>
</protein>
<name>A0A1V4SYI1_9CLOT</name>
<dbReference type="NCBIfam" id="TIGR02069">
    <property type="entry name" value="cyanophycinase"/>
    <property type="match status" value="1"/>
</dbReference>
<dbReference type="CDD" id="cd03145">
    <property type="entry name" value="GAT1_cyanophycinase"/>
    <property type="match status" value="1"/>
</dbReference>
<feature type="active site" description="Charge relay system" evidence="9">
    <location>
        <position position="171"/>
    </location>
</feature>
<dbReference type="InterPro" id="IPR005320">
    <property type="entry name" value="Peptidase_S51"/>
</dbReference>
<dbReference type="SUPFAM" id="SSF52317">
    <property type="entry name" value="Class I glutamine amidotransferase-like"/>
    <property type="match status" value="1"/>
</dbReference>
<evidence type="ECO:0000256" key="3">
    <source>
        <dbReference type="ARBA" id="ARBA00006534"/>
    </source>
</evidence>
<comment type="function">
    <text evidence="2">Exopeptidase that catalyzes the hydrolytic cleavage of multi-L-arginyl-poly-L-aspartic acid (cyanophycin; a water-insoluble reserve polymer) into aspartate-arginine dipeptides.</text>
</comment>
<dbReference type="EMBL" id="LTAY01000026">
    <property type="protein sequence ID" value="OPX49024.1"/>
    <property type="molecule type" value="Genomic_DNA"/>
</dbReference>
<dbReference type="GO" id="GO:0008241">
    <property type="term" value="F:peptidyl-dipeptidase activity"/>
    <property type="evidence" value="ECO:0007669"/>
    <property type="project" value="UniProtKB-EC"/>
</dbReference>
<comment type="caution">
    <text evidence="10">The sequence shown here is derived from an EMBL/GenBank/DDBJ whole genome shotgun (WGS) entry which is preliminary data.</text>
</comment>
<keyword evidence="8" id="KW-0720">Serine protease</keyword>
<feature type="active site" description="Charge relay system" evidence="9">
    <location>
        <position position="198"/>
    </location>
</feature>
<sequence>MDKIPNNKLIIIGGAEDKKGNKTILKEICNEIDNEKDLLVVMTVASEVPLLIGEDYLKVFKSLGVKNIKILNINSREEANLKENIEFVKKSKLIFFTGGDQLRITSILGGTEISDEILSSKDKIFVGTSAGASVMSGTMIIDGEDEESPKKSIVNMSPGLGFLNNVVIDQHFAQRGRIGRLLTAVAEHPGILGIGIDENTAIVVTGNLIKVIGNGSVYVIDGDGINYTNISAQDMDKVLSIFNVKLHVLISGNSFDLKSKIPFEEEEIGNENNKQKSI</sequence>
<dbReference type="RefSeq" id="WP_080022083.1">
    <property type="nucleotide sequence ID" value="NZ_LTAY01000026.1"/>
</dbReference>
<dbReference type="OrthoDB" id="9799980at2"/>
<evidence type="ECO:0000256" key="1">
    <source>
        <dbReference type="ARBA" id="ARBA00001092"/>
    </source>
</evidence>
<keyword evidence="10" id="KW-0121">Carboxypeptidase</keyword>
<dbReference type="PANTHER" id="PTHR36175:SF1">
    <property type="entry name" value="CYANOPHYCINASE"/>
    <property type="match status" value="1"/>
</dbReference>
<dbReference type="PANTHER" id="PTHR36175">
    <property type="entry name" value="CYANOPHYCINASE"/>
    <property type="match status" value="1"/>
</dbReference>
<dbReference type="AlphaFoldDB" id="A0A1V4SYI1"/>
<dbReference type="GO" id="GO:0006508">
    <property type="term" value="P:proteolysis"/>
    <property type="evidence" value="ECO:0007669"/>
    <property type="project" value="UniProtKB-KW"/>
</dbReference>
<dbReference type="GO" id="GO:0008236">
    <property type="term" value="F:serine-type peptidase activity"/>
    <property type="evidence" value="ECO:0007669"/>
    <property type="project" value="UniProtKB-KW"/>
</dbReference>
<keyword evidence="7 10" id="KW-0378">Hydrolase</keyword>
<comment type="catalytic activity">
    <reaction evidence="1">
        <text>[L-4-(L-arginin-2-N-yl)aspartate](n) + H2O = [L-4-(L-arginin-2-N-yl)aspartate](n-1) + L-4-(L-arginin-2-N-yl)aspartate</text>
        <dbReference type="Rhea" id="RHEA:12845"/>
        <dbReference type="Rhea" id="RHEA-COMP:13728"/>
        <dbReference type="Rhea" id="RHEA-COMP:13734"/>
        <dbReference type="ChEBI" id="CHEBI:15377"/>
        <dbReference type="ChEBI" id="CHEBI:137986"/>
        <dbReference type="ChEBI" id="CHEBI:137991"/>
        <dbReference type="EC" id="3.4.15.6"/>
    </reaction>
</comment>
<dbReference type="Pfam" id="PF03575">
    <property type="entry name" value="Peptidase_S51"/>
    <property type="match status" value="1"/>
</dbReference>
<proteinExistence type="inferred from homology"/>